<evidence type="ECO:0000313" key="2">
    <source>
        <dbReference type="Proteomes" id="UP001589590"/>
    </source>
</evidence>
<dbReference type="EMBL" id="JBHMFA010000009">
    <property type="protein sequence ID" value="MFB9105697.1"/>
    <property type="molecule type" value="Genomic_DNA"/>
</dbReference>
<comment type="caution">
    <text evidence="1">The sequence shown here is derived from an EMBL/GenBank/DDBJ whole genome shotgun (WGS) entry which is preliminary data.</text>
</comment>
<sequence>MNRLKIFFLLTAITFFSFTTVHKYYISVTQVEFVKEKQSVQIISRLFIDDFETVLRNSYGENITLAGKNEPDSVNEYMFKYLKDNVLVSINKKKVYFKFIGKEYDGDIVRCYLEIENISDIKAFEISNKLLFDVFNEQQNIVKTKINSKQKSVILTEENNTALLYFD</sequence>
<proteinExistence type="predicted"/>
<dbReference type="RefSeq" id="WP_290271948.1">
    <property type="nucleotide sequence ID" value="NZ_JAUFQP010000013.1"/>
</dbReference>
<protein>
    <submittedName>
        <fullName evidence="1">DUF6702 family protein</fullName>
    </submittedName>
</protein>
<reference evidence="1 2" key="1">
    <citation type="submission" date="2024-09" db="EMBL/GenBank/DDBJ databases">
        <authorList>
            <person name="Sun Q."/>
            <person name="Mori K."/>
        </authorList>
    </citation>
    <scope>NUCLEOTIDE SEQUENCE [LARGE SCALE GENOMIC DNA]</scope>
    <source>
        <strain evidence="1 2">CECT 8300</strain>
    </source>
</reference>
<organism evidence="1 2">
    <name type="scientific">Algibacter miyuki</name>
    <dbReference type="NCBI Taxonomy" id="1306933"/>
    <lineage>
        <taxon>Bacteria</taxon>
        <taxon>Pseudomonadati</taxon>
        <taxon>Bacteroidota</taxon>
        <taxon>Flavobacteriia</taxon>
        <taxon>Flavobacteriales</taxon>
        <taxon>Flavobacteriaceae</taxon>
        <taxon>Algibacter</taxon>
    </lineage>
</organism>
<keyword evidence="2" id="KW-1185">Reference proteome</keyword>
<gene>
    <name evidence="1" type="ORF">ACFFU1_12360</name>
</gene>
<dbReference type="InterPro" id="IPR046525">
    <property type="entry name" value="DUF6702"/>
</dbReference>
<dbReference type="Pfam" id="PF20420">
    <property type="entry name" value="DUF6702"/>
    <property type="match status" value="1"/>
</dbReference>
<name>A0ABV5H1C4_9FLAO</name>
<accession>A0ABV5H1C4</accession>
<evidence type="ECO:0000313" key="1">
    <source>
        <dbReference type="EMBL" id="MFB9105697.1"/>
    </source>
</evidence>
<dbReference type="Proteomes" id="UP001589590">
    <property type="component" value="Unassembled WGS sequence"/>
</dbReference>